<name>D8M8U5_BLAHO</name>
<reference evidence="3" key="1">
    <citation type="submission" date="2010-02" db="EMBL/GenBank/DDBJ databases">
        <title>Sequencing and annotation of the Blastocystis hominis genome.</title>
        <authorList>
            <person name="Wincker P."/>
        </authorList>
    </citation>
    <scope>NUCLEOTIDE SEQUENCE</scope>
    <source>
        <strain evidence="3">Singapore isolate B</strain>
    </source>
</reference>
<protein>
    <submittedName>
        <fullName evidence="3">Uncharacterized protein</fullName>
    </submittedName>
</protein>
<feature type="transmembrane region" description="Helical" evidence="2">
    <location>
        <begin position="266"/>
        <end position="284"/>
    </location>
</feature>
<dbReference type="InParanoid" id="D8M8U5"/>
<accession>D8M8U5</accession>
<keyword evidence="2" id="KW-0472">Membrane</keyword>
<evidence type="ECO:0000313" key="4">
    <source>
        <dbReference type="Proteomes" id="UP000008312"/>
    </source>
</evidence>
<dbReference type="RefSeq" id="XP_012898532.1">
    <property type="nucleotide sequence ID" value="XM_013043078.1"/>
</dbReference>
<evidence type="ECO:0000313" key="3">
    <source>
        <dbReference type="EMBL" id="CBK24484.2"/>
    </source>
</evidence>
<evidence type="ECO:0000256" key="1">
    <source>
        <dbReference type="SAM" id="MobiDB-lite"/>
    </source>
</evidence>
<organism evidence="3">
    <name type="scientific">Blastocystis hominis</name>
    <dbReference type="NCBI Taxonomy" id="12968"/>
    <lineage>
        <taxon>Eukaryota</taxon>
        <taxon>Sar</taxon>
        <taxon>Stramenopiles</taxon>
        <taxon>Bigyra</taxon>
        <taxon>Opalozoa</taxon>
        <taxon>Opalinata</taxon>
        <taxon>Blastocystidae</taxon>
        <taxon>Blastocystis</taxon>
    </lineage>
</organism>
<dbReference type="OrthoDB" id="224252at2759"/>
<feature type="region of interest" description="Disordered" evidence="1">
    <location>
        <begin position="413"/>
        <end position="432"/>
    </location>
</feature>
<keyword evidence="2" id="KW-0812">Transmembrane</keyword>
<evidence type="ECO:0000256" key="2">
    <source>
        <dbReference type="SAM" id="Phobius"/>
    </source>
</evidence>
<dbReference type="Proteomes" id="UP000008312">
    <property type="component" value="Unassembled WGS sequence"/>
</dbReference>
<gene>
    <name evidence="3" type="ORF">GSBLH_T00004217001</name>
</gene>
<dbReference type="EMBL" id="FN668688">
    <property type="protein sequence ID" value="CBK24484.2"/>
    <property type="molecule type" value="Genomic_DNA"/>
</dbReference>
<dbReference type="AlphaFoldDB" id="D8M8U5"/>
<feature type="transmembrane region" description="Helical" evidence="2">
    <location>
        <begin position="304"/>
        <end position="325"/>
    </location>
</feature>
<keyword evidence="2" id="KW-1133">Transmembrane helix</keyword>
<sequence>MVWDWRRPEGWLCNADCLEETQAVFAPAVNCSDSGSYCVLVCSGHRLRCVSLNAAASASTRSIADLKATIANACMSEDGNLIAMTTNLGDVLYVTHTSKLVLSGKEKVTVLGLDYGHIDVLNKEQGVLRLGKSSLNMNKTNKSDAYWLTCCISGDQNRYILGYGGANNVFVVECINCFCLFESFSMSSWSSARNSKTPPKMKSKEVWTKLDDDEEDDDDIIEEEPEIDSTQTKIQIAKNKIKNVFMKEEKDEKGDEKSLGDQLKKVIPFGLSSGCMLGGMLSMLDIYGVVTKKGQSKATMMRAAARAVSLNMLSMGGFFTVYQVVKTTMEVKRRSSDFYNNITGVSVALLPFIKFPNFKHYVGYALLLAGLDTFGDWKRWQEARSSQCFVFWNKQAIERQSLIEFPCKTQRKSPEGLEIGTSCPPDSCKTTP</sequence>
<proteinExistence type="predicted"/>
<keyword evidence="4" id="KW-1185">Reference proteome</keyword>
<dbReference type="GeneID" id="24921253"/>